<dbReference type="Gene3D" id="4.10.240.10">
    <property type="entry name" value="Zn(2)-C6 fungal-type DNA-binding domain"/>
    <property type="match status" value="1"/>
</dbReference>
<evidence type="ECO:0000256" key="6">
    <source>
        <dbReference type="ARBA" id="ARBA00023242"/>
    </source>
</evidence>
<reference evidence="9" key="1">
    <citation type="journal article" date="2017" name="Nat. Microbiol.">
        <title>Global analysis of biosynthetic gene clusters reveals vast potential of secondary metabolite production in Penicillium species.</title>
        <authorList>
            <person name="Nielsen J.C."/>
            <person name="Grijseels S."/>
            <person name="Prigent S."/>
            <person name="Ji B."/>
            <person name="Dainat J."/>
            <person name="Nielsen K.F."/>
            <person name="Frisvad J.C."/>
            <person name="Workman M."/>
            <person name="Nielsen J."/>
        </authorList>
    </citation>
    <scope>NUCLEOTIDE SEQUENCE [LARGE SCALE GENOMIC DNA]</scope>
    <source>
        <strain evidence="9">IBT 24891</strain>
    </source>
</reference>
<dbReference type="STRING" id="303698.A0A1V6TDB6"/>
<keyword evidence="5" id="KW-0804">Transcription</keyword>
<keyword evidence="4" id="KW-0238">DNA-binding</keyword>
<evidence type="ECO:0000256" key="1">
    <source>
        <dbReference type="ARBA" id="ARBA00022723"/>
    </source>
</evidence>
<dbReference type="InterPro" id="IPR001138">
    <property type="entry name" value="Zn2Cys6_DnaBD"/>
</dbReference>
<dbReference type="GO" id="GO:0008270">
    <property type="term" value="F:zinc ion binding"/>
    <property type="evidence" value="ECO:0007669"/>
    <property type="project" value="InterPro"/>
</dbReference>
<evidence type="ECO:0000313" key="9">
    <source>
        <dbReference type="Proteomes" id="UP000191285"/>
    </source>
</evidence>
<dbReference type="PROSITE" id="PS00463">
    <property type="entry name" value="ZN2_CY6_FUNGAL_1"/>
    <property type="match status" value="1"/>
</dbReference>
<keyword evidence="6" id="KW-0539">Nucleus</keyword>
<dbReference type="PROSITE" id="PS50048">
    <property type="entry name" value="ZN2_CY6_FUNGAL_2"/>
    <property type="match status" value="1"/>
</dbReference>
<dbReference type="InterPro" id="IPR036864">
    <property type="entry name" value="Zn2-C6_fun-type_DNA-bd_sf"/>
</dbReference>
<evidence type="ECO:0000256" key="2">
    <source>
        <dbReference type="ARBA" id="ARBA00022833"/>
    </source>
</evidence>
<organism evidence="8 9">
    <name type="scientific">Penicillium steckii</name>
    <dbReference type="NCBI Taxonomy" id="303698"/>
    <lineage>
        <taxon>Eukaryota</taxon>
        <taxon>Fungi</taxon>
        <taxon>Dikarya</taxon>
        <taxon>Ascomycota</taxon>
        <taxon>Pezizomycotina</taxon>
        <taxon>Eurotiomycetes</taxon>
        <taxon>Eurotiomycetidae</taxon>
        <taxon>Eurotiales</taxon>
        <taxon>Aspergillaceae</taxon>
        <taxon>Penicillium</taxon>
    </lineage>
</organism>
<dbReference type="InterPro" id="IPR052360">
    <property type="entry name" value="Transcr_Regulatory_Proteins"/>
</dbReference>
<dbReference type="GO" id="GO:0003677">
    <property type="term" value="F:DNA binding"/>
    <property type="evidence" value="ECO:0007669"/>
    <property type="project" value="UniProtKB-KW"/>
</dbReference>
<dbReference type="SUPFAM" id="SSF57701">
    <property type="entry name" value="Zn2/Cys6 DNA-binding domain"/>
    <property type="match status" value="1"/>
</dbReference>
<gene>
    <name evidence="8" type="ORF">PENSTE_c008G00878</name>
</gene>
<keyword evidence="3" id="KW-0805">Transcription regulation</keyword>
<comment type="caution">
    <text evidence="8">The sequence shown here is derived from an EMBL/GenBank/DDBJ whole genome shotgun (WGS) entry which is preliminary data.</text>
</comment>
<protein>
    <recommendedName>
        <fullName evidence="7">Zn(2)-C6 fungal-type domain-containing protein</fullName>
    </recommendedName>
</protein>
<feature type="domain" description="Zn(2)-C6 fungal-type" evidence="7">
    <location>
        <begin position="19"/>
        <end position="49"/>
    </location>
</feature>
<sequence>MGPPPKRSGRIGSAKSRTGCNVCKIRRIRCGEEKPHCMRCTSTGRQCSYKVASEPRPTHSPPLQFTLSSHPGWRERRAFEYYFHRAGPSLSGVLDVSFWRGSVLQTCRLEPAVWDAVISLSSLYERPPIHESPALQLINDPAVIRHQSHREALVWYSRSLAALRQRISQGNADFNVSLISCVLFIAIELLQGNRKAAVTLYRQGVRMMLGAETSSIKTLLLPLFRRLGTWALIINDGPGDCWDLDPVLPDLNFKTIDEARNVLYGIVAQMKSLDLDAKDYWKQTNATRDDRSPTTLVARQQNLGERLDYWYSKFMTLGCVQAQSLTHETKVDDGAIALLLMTYTSVFIEIQTCLDPDQTAYDSYETEFTRIIDLAPAAISSTRLNDGKQPPFMFEMGVFLPLFITALKCPFPQVRRRALHFLWQAPPAQGLFMCTPAADVVAVIVTLEENPGIIPRTASEVSQLLIQPGRIPAAADRTCHFGVSSEVDDQGKSLNWLHYSQQHFDEEGRIQFKNNSILFPEPNILNN</sequence>
<evidence type="ECO:0000256" key="3">
    <source>
        <dbReference type="ARBA" id="ARBA00023015"/>
    </source>
</evidence>
<proteinExistence type="predicted"/>
<accession>A0A1V6TDB6</accession>
<keyword evidence="2" id="KW-0862">Zinc</keyword>
<keyword evidence="9" id="KW-1185">Reference proteome</keyword>
<dbReference type="Proteomes" id="UP000191285">
    <property type="component" value="Unassembled WGS sequence"/>
</dbReference>
<dbReference type="CDD" id="cd00067">
    <property type="entry name" value="GAL4"/>
    <property type="match status" value="1"/>
</dbReference>
<dbReference type="PANTHER" id="PTHR36206">
    <property type="entry name" value="ASPERCRYPTIN BIOSYNTHESIS CLUSTER-SPECIFIC TRANSCRIPTION REGULATOR ATNN-RELATED"/>
    <property type="match status" value="1"/>
</dbReference>
<evidence type="ECO:0000313" key="8">
    <source>
        <dbReference type="EMBL" id="OQE23583.1"/>
    </source>
</evidence>
<dbReference type="OrthoDB" id="3145928at2759"/>
<dbReference type="Pfam" id="PF00172">
    <property type="entry name" value="Zn_clus"/>
    <property type="match status" value="1"/>
</dbReference>
<evidence type="ECO:0000256" key="4">
    <source>
        <dbReference type="ARBA" id="ARBA00023125"/>
    </source>
</evidence>
<name>A0A1V6TDB6_9EURO</name>
<dbReference type="EMBL" id="MLKD01000008">
    <property type="protein sequence ID" value="OQE23583.1"/>
    <property type="molecule type" value="Genomic_DNA"/>
</dbReference>
<evidence type="ECO:0000256" key="5">
    <source>
        <dbReference type="ARBA" id="ARBA00023163"/>
    </source>
</evidence>
<dbReference type="AlphaFoldDB" id="A0A1V6TDB6"/>
<evidence type="ECO:0000259" key="7">
    <source>
        <dbReference type="PROSITE" id="PS50048"/>
    </source>
</evidence>
<dbReference type="PANTHER" id="PTHR36206:SF14">
    <property type="entry name" value="ZN(2)-C6 FUNGAL-TYPE DOMAIN-CONTAINING PROTEIN-RELATED"/>
    <property type="match status" value="1"/>
</dbReference>
<dbReference type="GO" id="GO:0000981">
    <property type="term" value="F:DNA-binding transcription factor activity, RNA polymerase II-specific"/>
    <property type="evidence" value="ECO:0007669"/>
    <property type="project" value="InterPro"/>
</dbReference>
<dbReference type="SMART" id="SM00066">
    <property type="entry name" value="GAL4"/>
    <property type="match status" value="1"/>
</dbReference>
<keyword evidence="1" id="KW-0479">Metal-binding</keyword>